<reference evidence="1 2" key="1">
    <citation type="submission" date="2015-04" db="EMBL/GenBank/DDBJ databases">
        <authorList>
            <person name="Syromyatnikov M.Y."/>
            <person name="Popov V.N."/>
        </authorList>
    </citation>
    <scope>NUCLEOTIDE SEQUENCE [LARGE SCALE GENOMIC DNA]</scope>
</reference>
<dbReference type="OrthoDB" id="6375801at2759"/>
<sequence>MKANSSITLMKDFVFSWKSLPDKSSMIKLNLHNLKYCESLTSFHSAIQSQPQNQIGASPKDNKKNYLKLKIFTKRETLEVEKLVRDYYINDNISQISTNIVLKDGTSVRYMLYTIHEAYDKFNVDFPDQKIDHKKFAKLRPHFVKLKSQIPHRTCLCSIHENMGFALKALALADPTFKDVAIGYNYTVTLFAMATRKNVFPTNVAYVSINQRSSKSSNKTKSMPQNR</sequence>
<organism evidence="1 2">
    <name type="scientific">Clunio marinus</name>
    <dbReference type="NCBI Taxonomy" id="568069"/>
    <lineage>
        <taxon>Eukaryota</taxon>
        <taxon>Metazoa</taxon>
        <taxon>Ecdysozoa</taxon>
        <taxon>Arthropoda</taxon>
        <taxon>Hexapoda</taxon>
        <taxon>Insecta</taxon>
        <taxon>Pterygota</taxon>
        <taxon>Neoptera</taxon>
        <taxon>Endopterygota</taxon>
        <taxon>Diptera</taxon>
        <taxon>Nematocera</taxon>
        <taxon>Chironomoidea</taxon>
        <taxon>Chironomidae</taxon>
        <taxon>Clunio</taxon>
    </lineage>
</organism>
<keyword evidence="2" id="KW-1185">Reference proteome</keyword>
<proteinExistence type="predicted"/>
<name>A0A1J1HQR7_9DIPT</name>
<dbReference type="EMBL" id="CVRI01000014">
    <property type="protein sequence ID" value="CRK89882.1"/>
    <property type="molecule type" value="Genomic_DNA"/>
</dbReference>
<gene>
    <name evidence="1" type="ORF">CLUMA_CG003618</name>
</gene>
<dbReference type="Proteomes" id="UP000183832">
    <property type="component" value="Unassembled WGS sequence"/>
</dbReference>
<evidence type="ECO:0000313" key="1">
    <source>
        <dbReference type="EMBL" id="CRK89882.1"/>
    </source>
</evidence>
<accession>A0A1J1HQR7</accession>
<evidence type="ECO:0000313" key="2">
    <source>
        <dbReference type="Proteomes" id="UP000183832"/>
    </source>
</evidence>
<dbReference type="AlphaFoldDB" id="A0A1J1HQR7"/>
<protein>
    <submittedName>
        <fullName evidence="1">CLUMA_CG003618, isoform A</fullName>
    </submittedName>
</protein>